<organism evidence="1 2">
    <name type="scientific">Hazenella coriacea</name>
    <dbReference type="NCBI Taxonomy" id="1179467"/>
    <lineage>
        <taxon>Bacteria</taxon>
        <taxon>Bacillati</taxon>
        <taxon>Bacillota</taxon>
        <taxon>Bacilli</taxon>
        <taxon>Bacillales</taxon>
        <taxon>Thermoactinomycetaceae</taxon>
        <taxon>Hazenella</taxon>
    </lineage>
</organism>
<reference evidence="1 2" key="1">
    <citation type="submission" date="2019-03" db="EMBL/GenBank/DDBJ databases">
        <title>Genomic Encyclopedia of Type Strains, Phase IV (KMG-IV): sequencing the most valuable type-strain genomes for metagenomic binning, comparative biology and taxonomic classification.</title>
        <authorList>
            <person name="Goeker M."/>
        </authorList>
    </citation>
    <scope>NUCLEOTIDE SEQUENCE [LARGE SCALE GENOMIC DNA]</scope>
    <source>
        <strain evidence="1 2">DSM 45707</strain>
    </source>
</reference>
<protein>
    <submittedName>
        <fullName evidence="1">Uncharacterized protein</fullName>
    </submittedName>
</protein>
<comment type="caution">
    <text evidence="1">The sequence shown here is derived from an EMBL/GenBank/DDBJ whole genome shotgun (WGS) entry which is preliminary data.</text>
</comment>
<evidence type="ECO:0000313" key="1">
    <source>
        <dbReference type="EMBL" id="TCS94976.1"/>
    </source>
</evidence>
<accession>A0A4R3LBT3</accession>
<dbReference type="EMBL" id="SMAG01000003">
    <property type="protein sequence ID" value="TCS94976.1"/>
    <property type="molecule type" value="Genomic_DNA"/>
</dbReference>
<dbReference type="RefSeq" id="WP_131924346.1">
    <property type="nucleotide sequence ID" value="NZ_SMAG01000003.1"/>
</dbReference>
<name>A0A4R3LBT3_9BACL</name>
<sequence>MFVVDFSTDNVLVKQDKAQIFKASELIEQLPITEIDLLEMGTKLVPELKKAREKGLPIVVGIPRDGNILSFIGIIQVIYGIMGSFPFVVTANKGVYDLDQALDLYEIMDSARLMRI</sequence>
<proteinExistence type="predicted"/>
<gene>
    <name evidence="1" type="ORF">EDD58_103401</name>
</gene>
<keyword evidence="2" id="KW-1185">Reference proteome</keyword>
<dbReference type="OrthoDB" id="9858050at2"/>
<dbReference type="Proteomes" id="UP000294937">
    <property type="component" value="Unassembled WGS sequence"/>
</dbReference>
<dbReference type="AlphaFoldDB" id="A0A4R3LBT3"/>
<evidence type="ECO:0000313" key="2">
    <source>
        <dbReference type="Proteomes" id="UP000294937"/>
    </source>
</evidence>